<dbReference type="Proteomes" id="UP000754883">
    <property type="component" value="Unassembled WGS sequence"/>
</dbReference>
<dbReference type="PANTHER" id="PTHR11552">
    <property type="entry name" value="GLUCOSE-METHANOL-CHOLINE GMC OXIDOREDUCTASE"/>
    <property type="match status" value="1"/>
</dbReference>
<evidence type="ECO:0000256" key="1">
    <source>
        <dbReference type="ARBA" id="ARBA00010790"/>
    </source>
</evidence>
<comment type="caution">
    <text evidence="4">The sequence shown here is derived from an EMBL/GenBank/DDBJ whole genome shotgun (WGS) entry which is preliminary data.</text>
</comment>
<comment type="similarity">
    <text evidence="1">Belongs to the GMC oxidoreductase family.</text>
</comment>
<dbReference type="InterPro" id="IPR000172">
    <property type="entry name" value="GMC_OxRdtase_N"/>
</dbReference>
<dbReference type="Gene3D" id="3.50.50.60">
    <property type="entry name" value="FAD/NAD(P)-binding domain"/>
    <property type="match status" value="1"/>
</dbReference>
<dbReference type="PANTHER" id="PTHR11552:SF152">
    <property type="entry name" value="OXIDASE (CODA), PUTATIVE (AFU_ORTHOLOGUE AFUA_8G04090)-RELATED"/>
    <property type="match status" value="1"/>
</dbReference>
<keyword evidence="2" id="KW-0285">Flavoprotein</keyword>
<dbReference type="InterPro" id="IPR007867">
    <property type="entry name" value="GMC_OxRtase_C"/>
</dbReference>
<dbReference type="SUPFAM" id="SSF54373">
    <property type="entry name" value="FAD-linked reductases, C-terminal domain"/>
    <property type="match status" value="1"/>
</dbReference>
<organism evidence="4 5">
    <name type="scientific">Clonostachys byssicola</name>
    <dbReference type="NCBI Taxonomy" id="160290"/>
    <lineage>
        <taxon>Eukaryota</taxon>
        <taxon>Fungi</taxon>
        <taxon>Dikarya</taxon>
        <taxon>Ascomycota</taxon>
        <taxon>Pezizomycotina</taxon>
        <taxon>Sordariomycetes</taxon>
        <taxon>Hypocreomycetidae</taxon>
        <taxon>Hypocreales</taxon>
        <taxon>Bionectriaceae</taxon>
        <taxon>Clonostachys</taxon>
    </lineage>
</organism>
<sequence length="569" mass="62887">MATVNVLQPEASNSFHYIIVGGGTAGCVIASRLSEYLPNSRILLIEGGDTDQHDERISNLRRCLELIGGELDYDYGVTEQMRGNSFIRHSRAKILGGCSSHNGGISVETFEYDCRRFETLGCKGWSYATFKRLLGKLLLKRQPCHEIHHNALVNDWIKAASTSLGIPAVEDFNKALDAQKNMSTGVGYVPIAYEHESGKRNSASTAYIHPILQGEWKRPNLTILLNTWVSKINVSGNTVNGVNVTFQNGNKMSLQARKETILCAGAIDTPRLMLLSGLGPREHLNAVGIPVTKDLPGVGENLQDHIETMITWELKRPAPEETAMYSDAVLFLRREVENARGLDKRVADLMFHIFTCNYDANPDRRSNEAPPTNVFSMTPNVPRPMSRGRLYLTSSDPNVQPALDFRYFTDPEGYDEATLVAGIKIARKVAQQAPFKDWIQREIAPGPSVITDKDLSAYGRQASCTIYHPTCTTKMGDVERDPFAVVDPQLKIRGLRKVRIADAGVLPVITTANPMLTVLAIGERAAEMIAEEAGYKKSEWTDSDSLENAVRAAGRIRTVANLQVQSSKL</sequence>
<dbReference type="OrthoDB" id="269227at2759"/>
<reference evidence="5" key="1">
    <citation type="submission" date="2019-06" db="EMBL/GenBank/DDBJ databases">
        <authorList>
            <person name="Broberg M."/>
        </authorList>
    </citation>
    <scope>NUCLEOTIDE SEQUENCE [LARGE SCALE GENOMIC DNA]</scope>
</reference>
<evidence type="ECO:0000259" key="3">
    <source>
        <dbReference type="PROSITE" id="PS00624"/>
    </source>
</evidence>
<proteinExistence type="inferred from homology"/>
<keyword evidence="2" id="KW-0274">FAD</keyword>
<dbReference type="SUPFAM" id="SSF51905">
    <property type="entry name" value="FAD/NAD(P)-binding domain"/>
    <property type="match status" value="1"/>
</dbReference>
<evidence type="ECO:0000313" key="5">
    <source>
        <dbReference type="Proteomes" id="UP000754883"/>
    </source>
</evidence>
<dbReference type="PIRSF" id="PIRSF000137">
    <property type="entry name" value="Alcohol_oxidase"/>
    <property type="match status" value="1"/>
</dbReference>
<dbReference type="GO" id="GO:0050660">
    <property type="term" value="F:flavin adenine dinucleotide binding"/>
    <property type="evidence" value="ECO:0007669"/>
    <property type="project" value="InterPro"/>
</dbReference>
<dbReference type="EMBL" id="CABFNO020001508">
    <property type="protein sequence ID" value="CAG9993026.1"/>
    <property type="molecule type" value="Genomic_DNA"/>
</dbReference>
<feature type="binding site" evidence="2">
    <location>
        <position position="229"/>
    </location>
    <ligand>
        <name>FAD</name>
        <dbReference type="ChEBI" id="CHEBI:57692"/>
    </ligand>
</feature>
<comment type="cofactor">
    <cofactor evidence="2">
        <name>FAD</name>
        <dbReference type="ChEBI" id="CHEBI:57692"/>
    </cofactor>
</comment>
<keyword evidence="5" id="KW-1185">Reference proteome</keyword>
<feature type="non-terminal residue" evidence="4">
    <location>
        <position position="1"/>
    </location>
</feature>
<dbReference type="Pfam" id="PF05199">
    <property type="entry name" value="GMC_oxred_C"/>
    <property type="match status" value="1"/>
</dbReference>
<dbReference type="InterPro" id="IPR012132">
    <property type="entry name" value="GMC_OxRdtase"/>
</dbReference>
<dbReference type="GO" id="GO:0016614">
    <property type="term" value="F:oxidoreductase activity, acting on CH-OH group of donors"/>
    <property type="evidence" value="ECO:0007669"/>
    <property type="project" value="InterPro"/>
</dbReference>
<protein>
    <recommendedName>
        <fullName evidence="3">Glucose-methanol-choline oxidoreductase N-terminal domain-containing protein</fullName>
    </recommendedName>
</protein>
<dbReference type="PROSITE" id="PS00624">
    <property type="entry name" value="GMC_OXRED_2"/>
    <property type="match status" value="1"/>
</dbReference>
<feature type="domain" description="Glucose-methanol-choline oxidoreductase N-terminal" evidence="3">
    <location>
        <begin position="265"/>
        <end position="279"/>
    </location>
</feature>
<evidence type="ECO:0000256" key="2">
    <source>
        <dbReference type="PIRSR" id="PIRSR000137-2"/>
    </source>
</evidence>
<dbReference type="Gene3D" id="3.30.410.40">
    <property type="match status" value="1"/>
</dbReference>
<dbReference type="AlphaFoldDB" id="A0A9N9UJI8"/>
<accession>A0A9N9UJI8</accession>
<gene>
    <name evidence="4" type="ORF">CBYS24578_00016875</name>
</gene>
<reference evidence="4 5" key="2">
    <citation type="submission" date="2021-10" db="EMBL/GenBank/DDBJ databases">
        <authorList>
            <person name="Piombo E."/>
        </authorList>
    </citation>
    <scope>NUCLEOTIDE SEQUENCE [LARGE SCALE GENOMIC DNA]</scope>
</reference>
<dbReference type="Pfam" id="PF00732">
    <property type="entry name" value="GMC_oxred_N"/>
    <property type="match status" value="1"/>
</dbReference>
<dbReference type="InterPro" id="IPR036188">
    <property type="entry name" value="FAD/NAD-bd_sf"/>
</dbReference>
<evidence type="ECO:0000313" key="4">
    <source>
        <dbReference type="EMBL" id="CAG9993026.1"/>
    </source>
</evidence>
<name>A0A9N9UJI8_9HYPO</name>